<evidence type="ECO:0000259" key="12">
    <source>
        <dbReference type="PROSITE" id="PS50261"/>
    </source>
</evidence>
<keyword evidence="13" id="KW-1185">Reference proteome</keyword>
<evidence type="ECO:0000256" key="8">
    <source>
        <dbReference type="ARBA" id="ARBA00023170"/>
    </source>
</evidence>
<dbReference type="SMART" id="SM00008">
    <property type="entry name" value="HormR"/>
    <property type="match status" value="1"/>
</dbReference>
<keyword evidence="3" id="KW-1003">Cell membrane</keyword>
<evidence type="ECO:0000256" key="5">
    <source>
        <dbReference type="ARBA" id="ARBA00022989"/>
    </source>
</evidence>
<dbReference type="PRINTS" id="PR00249">
    <property type="entry name" value="GPCRSECRETIN"/>
</dbReference>
<protein>
    <submittedName>
        <fullName evidence="14">Calcitonin gene-related peptide type 1 receptor-like</fullName>
    </submittedName>
</protein>
<keyword evidence="5 10" id="KW-1133">Transmembrane helix</keyword>
<dbReference type="PANTHER" id="PTHR45620">
    <property type="entry name" value="PDF RECEPTOR-LIKE PROTEIN-RELATED"/>
    <property type="match status" value="1"/>
</dbReference>
<comment type="subcellular location">
    <subcellularLocation>
        <location evidence="1">Cell membrane</location>
        <topology evidence="1">Multi-pass membrane protein</topology>
    </subcellularLocation>
</comment>
<dbReference type="InterPro" id="IPR001879">
    <property type="entry name" value="GPCR_2_extracellular_dom"/>
</dbReference>
<dbReference type="Proteomes" id="UP000695000">
    <property type="component" value="Unplaced"/>
</dbReference>
<dbReference type="GeneID" id="108568714"/>
<feature type="domain" description="G-protein coupled receptors family 2 profile 2" evidence="12">
    <location>
        <begin position="106"/>
        <end position="357"/>
    </location>
</feature>
<reference evidence="14" key="1">
    <citation type="submission" date="2025-08" db="UniProtKB">
        <authorList>
            <consortium name="RefSeq"/>
        </authorList>
    </citation>
    <scope>IDENTIFICATION</scope>
    <source>
        <tissue evidence="14">Whole Larva</tissue>
    </source>
</reference>
<proteinExistence type="inferred from homology"/>
<evidence type="ECO:0000256" key="1">
    <source>
        <dbReference type="ARBA" id="ARBA00004651"/>
    </source>
</evidence>
<sequence>MSEDRLREVNEQIRQQCLKLLKRDGFCPPIATERNGHVLCWPATPPGSVANTSCPPDASYDPNQFVYKECWPNGTWFVHPESTNGKDWTNYTNCINNEVLEFNTYINDLFVIGYLVSLVALIISLTIFLLCRSLKCTRIRIHIQLFLSFIMNNVMWIIWYCEVIPRSDLFNSENPFWCSILEFLLRYFLVANYMWMFCEGLYLHISLVVVFVKDEVAWKWFLLIGWGVPLLIISLYVTIRIHVLDDTQGCWMDQSQAEYIYSVPVCITLVASLVFLINVLRVILTIMHPNSDNPAPVRVKKAARAALILIPLFGLQYVLIPFRPDQGHPYAQLYEYVTVVVTSLQGLCVSCLFCFANQDVHHAIRGFINKRLYSSGWSNYQYTGGMDSAGVYVINGNNTNSVRML</sequence>
<dbReference type="PROSITE" id="PS50227">
    <property type="entry name" value="G_PROTEIN_RECEP_F2_3"/>
    <property type="match status" value="1"/>
</dbReference>
<feature type="transmembrane region" description="Helical" evidence="10">
    <location>
        <begin position="259"/>
        <end position="284"/>
    </location>
</feature>
<feature type="transmembrane region" description="Helical" evidence="10">
    <location>
        <begin position="109"/>
        <end position="131"/>
    </location>
</feature>
<accession>A0ABM1NF39</accession>
<evidence type="ECO:0000256" key="3">
    <source>
        <dbReference type="ARBA" id="ARBA00022475"/>
    </source>
</evidence>
<dbReference type="InterPro" id="IPR036445">
    <property type="entry name" value="GPCR_2_extracell_dom_sf"/>
</dbReference>
<keyword evidence="6" id="KW-0297">G-protein coupled receptor</keyword>
<keyword evidence="8" id="KW-0675">Receptor</keyword>
<dbReference type="InterPro" id="IPR050332">
    <property type="entry name" value="GPCR_2"/>
</dbReference>
<feature type="transmembrane region" description="Helical" evidence="10">
    <location>
        <begin position="193"/>
        <end position="213"/>
    </location>
</feature>
<feature type="transmembrane region" description="Helical" evidence="10">
    <location>
        <begin position="336"/>
        <end position="356"/>
    </location>
</feature>
<gene>
    <name evidence="14" type="primary">LOC108568714</name>
</gene>
<feature type="transmembrane region" description="Helical" evidence="10">
    <location>
        <begin position="305"/>
        <end position="324"/>
    </location>
</feature>
<dbReference type="CDD" id="cd15260">
    <property type="entry name" value="7tmB1_NPR_B4_insect-like"/>
    <property type="match status" value="1"/>
</dbReference>
<dbReference type="Gene3D" id="4.10.1240.10">
    <property type="entry name" value="GPCR, family 2, extracellular hormone receptor domain"/>
    <property type="match status" value="1"/>
</dbReference>
<dbReference type="PROSITE" id="PS50261">
    <property type="entry name" value="G_PROTEIN_RECEP_F2_4"/>
    <property type="match status" value="1"/>
</dbReference>
<dbReference type="PANTHER" id="PTHR45620:SF43">
    <property type="entry name" value="HECTOR, ISOFORM A"/>
    <property type="match status" value="1"/>
</dbReference>
<dbReference type="Gene3D" id="1.20.1070.10">
    <property type="entry name" value="Rhodopsin 7-helix transmembrane proteins"/>
    <property type="match status" value="1"/>
</dbReference>
<dbReference type="RefSeq" id="XP_017785439.1">
    <property type="nucleotide sequence ID" value="XM_017929950.1"/>
</dbReference>
<evidence type="ECO:0000256" key="4">
    <source>
        <dbReference type="ARBA" id="ARBA00022692"/>
    </source>
</evidence>
<evidence type="ECO:0000256" key="9">
    <source>
        <dbReference type="ARBA" id="ARBA00023224"/>
    </source>
</evidence>
<dbReference type="InterPro" id="IPR017981">
    <property type="entry name" value="GPCR_2-like_7TM"/>
</dbReference>
<keyword evidence="9" id="KW-0807">Transducer</keyword>
<evidence type="ECO:0000313" key="14">
    <source>
        <dbReference type="RefSeq" id="XP_017785439.1"/>
    </source>
</evidence>
<dbReference type="Pfam" id="PF00002">
    <property type="entry name" value="7tm_2"/>
    <property type="match status" value="1"/>
</dbReference>
<feature type="domain" description="G-protein coupled receptors family 2 profile 1" evidence="11">
    <location>
        <begin position="1"/>
        <end position="98"/>
    </location>
</feature>
<dbReference type="Pfam" id="PF02793">
    <property type="entry name" value="HRM"/>
    <property type="match status" value="1"/>
</dbReference>
<feature type="transmembrane region" description="Helical" evidence="10">
    <location>
        <begin position="143"/>
        <end position="160"/>
    </location>
</feature>
<evidence type="ECO:0000259" key="11">
    <source>
        <dbReference type="PROSITE" id="PS50227"/>
    </source>
</evidence>
<comment type="similarity">
    <text evidence="2">Belongs to the G-protein coupled receptor 2 family.</text>
</comment>
<evidence type="ECO:0000256" key="7">
    <source>
        <dbReference type="ARBA" id="ARBA00023136"/>
    </source>
</evidence>
<evidence type="ECO:0000256" key="10">
    <source>
        <dbReference type="SAM" id="Phobius"/>
    </source>
</evidence>
<dbReference type="InterPro" id="IPR000832">
    <property type="entry name" value="GPCR_2_secretin-like"/>
</dbReference>
<keyword evidence="7 10" id="KW-0472">Membrane</keyword>
<evidence type="ECO:0000256" key="2">
    <source>
        <dbReference type="ARBA" id="ARBA00005314"/>
    </source>
</evidence>
<evidence type="ECO:0000256" key="6">
    <source>
        <dbReference type="ARBA" id="ARBA00023040"/>
    </source>
</evidence>
<feature type="transmembrane region" description="Helical" evidence="10">
    <location>
        <begin position="220"/>
        <end position="239"/>
    </location>
</feature>
<name>A0ABM1NF39_NICVS</name>
<dbReference type="SUPFAM" id="SSF111418">
    <property type="entry name" value="Hormone receptor domain"/>
    <property type="match status" value="1"/>
</dbReference>
<keyword evidence="4 10" id="KW-0812">Transmembrane</keyword>
<evidence type="ECO:0000313" key="13">
    <source>
        <dbReference type="Proteomes" id="UP000695000"/>
    </source>
</evidence>
<organism evidence="13 14">
    <name type="scientific">Nicrophorus vespilloides</name>
    <name type="common">Boreal carrion beetle</name>
    <dbReference type="NCBI Taxonomy" id="110193"/>
    <lineage>
        <taxon>Eukaryota</taxon>
        <taxon>Metazoa</taxon>
        <taxon>Ecdysozoa</taxon>
        <taxon>Arthropoda</taxon>
        <taxon>Hexapoda</taxon>
        <taxon>Insecta</taxon>
        <taxon>Pterygota</taxon>
        <taxon>Neoptera</taxon>
        <taxon>Endopterygota</taxon>
        <taxon>Coleoptera</taxon>
        <taxon>Polyphaga</taxon>
        <taxon>Staphyliniformia</taxon>
        <taxon>Silphidae</taxon>
        <taxon>Nicrophorinae</taxon>
        <taxon>Nicrophorus</taxon>
    </lineage>
</organism>